<reference evidence="2" key="1">
    <citation type="submission" date="2016-02" db="EMBL/GenBank/DDBJ databases">
        <authorList>
            <person name="Rodrigo-Torres Lidia"/>
            <person name="Arahal R.David."/>
        </authorList>
    </citation>
    <scope>NUCLEOTIDE SEQUENCE [LARGE SCALE GENOMIC DNA]</scope>
    <source>
        <strain evidence="2">CECT 8713</strain>
    </source>
</reference>
<evidence type="ECO:0000313" key="1">
    <source>
        <dbReference type="EMBL" id="CZF83620.1"/>
    </source>
</evidence>
<sequence>MLFMSQSVTLWKTSNNTDQRYEISVLDERNHHKVGLVDPRLVLRLIQEARLSLEVSVQGATVCGRNLATQNSDSVLK</sequence>
<keyword evidence="2" id="KW-1185">Reference proteome</keyword>
<organism evidence="1 2">
    <name type="scientific">Grimontia marina</name>
    <dbReference type="NCBI Taxonomy" id="646534"/>
    <lineage>
        <taxon>Bacteria</taxon>
        <taxon>Pseudomonadati</taxon>
        <taxon>Pseudomonadota</taxon>
        <taxon>Gammaproteobacteria</taxon>
        <taxon>Vibrionales</taxon>
        <taxon>Vibrionaceae</taxon>
        <taxon>Grimontia</taxon>
    </lineage>
</organism>
<dbReference type="Proteomes" id="UP000073601">
    <property type="component" value="Unassembled WGS sequence"/>
</dbReference>
<dbReference type="EMBL" id="FIZY01000024">
    <property type="protein sequence ID" value="CZF83620.1"/>
    <property type="molecule type" value="Genomic_DNA"/>
</dbReference>
<protein>
    <submittedName>
        <fullName evidence="1">Uncharacterized protein</fullName>
    </submittedName>
</protein>
<name>A0A128FAW9_9GAMM</name>
<proteinExistence type="predicted"/>
<dbReference type="AlphaFoldDB" id="A0A128FAW9"/>
<accession>A0A128FAW9</accession>
<evidence type="ECO:0000313" key="2">
    <source>
        <dbReference type="Proteomes" id="UP000073601"/>
    </source>
</evidence>
<gene>
    <name evidence="1" type="ORF">GMA8713_02739</name>
</gene>